<name>A0A2T1HZG8_9HYPH</name>
<evidence type="ECO:0000313" key="2">
    <source>
        <dbReference type="Proteomes" id="UP000239772"/>
    </source>
</evidence>
<comment type="caution">
    <text evidence="1">The sequence shown here is derived from an EMBL/GenBank/DDBJ whole genome shotgun (WGS) entry which is preliminary data.</text>
</comment>
<proteinExistence type="predicted"/>
<sequence length="88" mass="9539">MARRREEDGDAIMAKQAVPMAELKRIITAELDRALGAKGTVTNVQIEAAGGDTWRVVEVDTDAERPAFDAIASTVLPKLHGEWGLAHE</sequence>
<dbReference type="EMBL" id="PVZS01000001">
    <property type="protein sequence ID" value="PSC07093.1"/>
    <property type="molecule type" value="Genomic_DNA"/>
</dbReference>
<reference evidence="2" key="1">
    <citation type="submission" date="2018-03" db="EMBL/GenBank/DDBJ databases">
        <authorList>
            <person name="Sun L."/>
            <person name="Liu H."/>
            <person name="Chen W."/>
            <person name="Huang K."/>
            <person name="Liu W."/>
            <person name="Gao X."/>
        </authorList>
    </citation>
    <scope>NUCLEOTIDE SEQUENCE [LARGE SCALE GENOMIC DNA]</scope>
    <source>
        <strain evidence="2">SH9</strain>
    </source>
</reference>
<dbReference type="Proteomes" id="UP000239772">
    <property type="component" value="Unassembled WGS sequence"/>
</dbReference>
<dbReference type="AlphaFoldDB" id="A0A2T1HZG8"/>
<keyword evidence="2" id="KW-1185">Reference proteome</keyword>
<gene>
    <name evidence="1" type="ORF">SLNSH_01605</name>
</gene>
<accession>A0A2T1HZG8</accession>
<evidence type="ECO:0000313" key="1">
    <source>
        <dbReference type="EMBL" id="PSC07093.1"/>
    </source>
</evidence>
<organism evidence="1 2">
    <name type="scientific">Alsobacter soli</name>
    <dbReference type="NCBI Taxonomy" id="2109933"/>
    <lineage>
        <taxon>Bacteria</taxon>
        <taxon>Pseudomonadati</taxon>
        <taxon>Pseudomonadota</taxon>
        <taxon>Alphaproteobacteria</taxon>
        <taxon>Hyphomicrobiales</taxon>
        <taxon>Alsobacteraceae</taxon>
        <taxon>Alsobacter</taxon>
    </lineage>
</organism>
<protein>
    <submittedName>
        <fullName evidence="1">Uncharacterized protein</fullName>
    </submittedName>
</protein>